<protein>
    <recommendedName>
        <fullName evidence="15">P-loop containing nucleoside triphosphate hydrolase protein</fullName>
    </recommendedName>
</protein>
<organism evidence="13 14">
    <name type="scientific">Leucosporidium creatinivorum</name>
    <dbReference type="NCBI Taxonomy" id="106004"/>
    <lineage>
        <taxon>Eukaryota</taxon>
        <taxon>Fungi</taxon>
        <taxon>Dikarya</taxon>
        <taxon>Basidiomycota</taxon>
        <taxon>Pucciniomycotina</taxon>
        <taxon>Microbotryomycetes</taxon>
        <taxon>Leucosporidiales</taxon>
        <taxon>Leucosporidium</taxon>
    </lineage>
</organism>
<feature type="transmembrane region" description="Helical" evidence="10">
    <location>
        <begin position="384"/>
        <end position="402"/>
    </location>
</feature>
<feature type="transmembrane region" description="Helical" evidence="10">
    <location>
        <begin position="227"/>
        <end position="247"/>
    </location>
</feature>
<feature type="region of interest" description="Disordered" evidence="9">
    <location>
        <begin position="146"/>
        <end position="165"/>
    </location>
</feature>
<feature type="region of interest" description="Disordered" evidence="9">
    <location>
        <begin position="345"/>
        <end position="364"/>
    </location>
</feature>
<keyword evidence="2" id="KW-0813">Transport</keyword>
<evidence type="ECO:0000313" key="14">
    <source>
        <dbReference type="Proteomes" id="UP000193467"/>
    </source>
</evidence>
<evidence type="ECO:0000259" key="12">
    <source>
        <dbReference type="PROSITE" id="PS50929"/>
    </source>
</evidence>
<feature type="domain" description="ABC transmembrane type-1" evidence="12">
    <location>
        <begin position="1147"/>
        <end position="1430"/>
    </location>
</feature>
<evidence type="ECO:0008006" key="15">
    <source>
        <dbReference type="Google" id="ProtNLM"/>
    </source>
</evidence>
<dbReference type="FunFam" id="3.40.50.300:FF:000221">
    <property type="entry name" value="Multidrug ABC transporter ATP-binding protein"/>
    <property type="match status" value="1"/>
</dbReference>
<keyword evidence="6" id="KW-0067">ATP-binding</keyword>
<dbReference type="GO" id="GO:0015421">
    <property type="term" value="F:ABC-type oligopeptide transporter activity"/>
    <property type="evidence" value="ECO:0007669"/>
    <property type="project" value="TreeGrafter"/>
</dbReference>
<feature type="transmembrane region" description="Helical" evidence="10">
    <location>
        <begin position="494"/>
        <end position="515"/>
    </location>
</feature>
<dbReference type="GO" id="GO:0005524">
    <property type="term" value="F:ATP binding"/>
    <property type="evidence" value="ECO:0007669"/>
    <property type="project" value="UniProtKB-KW"/>
</dbReference>
<dbReference type="PANTHER" id="PTHR43394">
    <property type="entry name" value="ATP-DEPENDENT PERMEASE MDL1, MITOCHONDRIAL"/>
    <property type="match status" value="1"/>
</dbReference>
<dbReference type="CDD" id="cd18577">
    <property type="entry name" value="ABC_6TM_Pgp_ABCB1_D1_like"/>
    <property type="match status" value="1"/>
</dbReference>
<feature type="compositionally biased region" description="Acidic residues" evidence="9">
    <location>
        <begin position="346"/>
        <end position="355"/>
    </location>
</feature>
<feature type="transmembrane region" description="Helical" evidence="10">
    <location>
        <begin position="1407"/>
        <end position="1425"/>
    </location>
</feature>
<feature type="transmembrane region" description="Helical" evidence="10">
    <location>
        <begin position="1377"/>
        <end position="1395"/>
    </location>
</feature>
<dbReference type="GO" id="GO:0016887">
    <property type="term" value="F:ATP hydrolysis activity"/>
    <property type="evidence" value="ECO:0007669"/>
    <property type="project" value="InterPro"/>
</dbReference>
<dbReference type="SUPFAM" id="SSF52540">
    <property type="entry name" value="P-loop containing nucleoside triphosphate hydrolases"/>
    <property type="match status" value="2"/>
</dbReference>
<dbReference type="InterPro" id="IPR003593">
    <property type="entry name" value="AAA+_ATPase"/>
</dbReference>
<dbReference type="InterPro" id="IPR003439">
    <property type="entry name" value="ABC_transporter-like_ATP-bd"/>
</dbReference>
<feature type="compositionally biased region" description="Low complexity" evidence="9">
    <location>
        <begin position="1029"/>
        <end position="1039"/>
    </location>
</feature>
<feature type="compositionally biased region" description="Low complexity" evidence="9">
    <location>
        <begin position="77"/>
        <end position="87"/>
    </location>
</feature>
<dbReference type="PANTHER" id="PTHR43394:SF1">
    <property type="entry name" value="ATP-BINDING CASSETTE SUB-FAMILY B MEMBER 10, MITOCHONDRIAL"/>
    <property type="match status" value="1"/>
</dbReference>
<evidence type="ECO:0000259" key="11">
    <source>
        <dbReference type="PROSITE" id="PS50893"/>
    </source>
</evidence>
<feature type="region of interest" description="Disordered" evidence="9">
    <location>
        <begin position="1002"/>
        <end position="1061"/>
    </location>
</feature>
<feature type="transmembrane region" description="Helical" evidence="10">
    <location>
        <begin position="288"/>
        <end position="312"/>
    </location>
</feature>
<dbReference type="Pfam" id="PF00005">
    <property type="entry name" value="ABC_tran"/>
    <property type="match status" value="2"/>
</dbReference>
<dbReference type="GO" id="GO:0005737">
    <property type="term" value="C:cytoplasm"/>
    <property type="evidence" value="ECO:0007669"/>
    <property type="project" value="UniProtKB-ARBA"/>
</dbReference>
<feature type="transmembrane region" description="Helical" evidence="10">
    <location>
        <begin position="1144"/>
        <end position="1167"/>
    </location>
</feature>
<name>A0A1Y2EZB0_9BASI</name>
<dbReference type="InterPro" id="IPR039421">
    <property type="entry name" value="Type_1_exporter"/>
</dbReference>
<accession>A0A1Y2EZB0</accession>
<dbReference type="Proteomes" id="UP000193467">
    <property type="component" value="Unassembled WGS sequence"/>
</dbReference>
<dbReference type="EMBL" id="MCGR01000033">
    <property type="protein sequence ID" value="ORY76948.1"/>
    <property type="molecule type" value="Genomic_DNA"/>
</dbReference>
<dbReference type="GO" id="GO:0005886">
    <property type="term" value="C:plasma membrane"/>
    <property type="evidence" value="ECO:0007669"/>
    <property type="project" value="UniProtKB-SubCell"/>
</dbReference>
<evidence type="ECO:0000256" key="2">
    <source>
        <dbReference type="ARBA" id="ARBA00022448"/>
    </source>
</evidence>
<keyword evidence="8 10" id="KW-0472">Membrane</keyword>
<sequence>MSSTTTPPSTPPRSDSLPLRNLSPRSASLPRTGRSPRLGQQSFDQSVAQATGSRAASPFALDRMGEQHPSPVAAFMSPSSSPRSFGRPGEEEEEGMPSVRVQPRQLFVDEVEQEQEGLDVVSRGAELDDGEEKDGAGGGWAEAVAKADEAARQPTTTTTTRPPKLDLAEPTNFNTIAEGVPISTLRFSTTSSSTTSTCTAPPTAPKKPTIVPTLGLMFSLSSKSTHYTILLPGTLLSIICGLFPPYMTDLVGKAFQAFTDYTLATSSFPSPSALAQAQATLLHTVRDATIKFCVLAALTFFVSTGMVYLWVVNGERAVRTLRMEVFKGVGKRELAWFDLGMGATENDGEEVEGEEKESSQGAGGLMGRFTKETDDVRLGASQNIGLVLQYLTSFIACLILSFYRDWKLTFVILASFPIVTLIVSITERFSGPLYQLDRSYSTKSSSRLDRVLGAMPTVKAFNAEENELASFGTITRHAHAAYNRLHFVWGIRTGATQFIMLSMFVQGFWFGAYLVRTGKSTAAQVNTCFWACLIAATYLQQCVPMLVTIEKGKIAAAGLLELARELQEEPQVVLSRPSPPSSASALSPRFNIAKKGRKSRGRFSSLESSEPFALRPSSHADADADSPLSPHPFQLTSPTLPNTPHLIPLSATQPPRRGRKLAARAMAKLRPQLFTGELSLRNVTFHYPTRPHPAPPALQNVSLYLAAKETTYIVGGSGSGKSTVGSLLLGLYKAEEGRVEVDEQGSEWIDEEWLRGHVACVSQGASVLFDGTVHDNVAIGVVGQIQEDGTRREAKDVTREEVVAACRGALIHDFIRDLPEGYDTWLSGEKGASLSGGQRQRLAIARAWLRDPTVLILDEATSALDATSRLLVSEAIKVWRQNRTTIIITHDLSPIDPHDFVYVMAEGRVVEQGYRVDLESNYGGPFHSLAHIQATHVVEEFNDSDSVEDLGWEVVDEGYPSVHSTPRIEISDADDFRLPAGGFLVAPPVDLGRASRELKEARRASATFVERQENRLTSTPPRTPPRPPSTRSRPSSRTSITAAPPHYDFSHYSSPDNRRDSSMSMAALELAGQSATIRRPGGVRIKHKTMLDGGDLQKECTAMQKKEHGGAEVTIQMEESGPPRVVMSLGQLVRRYYPTIPSKWLLFLGFFFCIVVGACTPIFASLLSKLLANLSNPNASTVTTTSLLVLLIAFVDGASTFLKYYLLERCGMGWIVALRRDALGKVIKQDKSFFDQPENSTSSLCHSIIKDTEDARLMVGTIIGQIVVVISMLSIGLIWAMVSGWELTLVGLGLAPVFVIATRLQAGALSTIEARNKVLREDVSKRFHQTVANVRAIRSMSIEPVFLNKFEQAAAEAYAGGLKAAPFAGMGSATGNALTYAADALMFYVGAILVIKGRYDFQKMTQVFALIIFSITFAAQVMVYLPGVAKATQAAMDFWRLLDLSTETKEAEGRMTFPIKGDLSFDSVNFAYPTRPDVPILRNTSFSVKAGECVGIVGASGSGKSTVTALLQRLYEPTTGSVLLDGRPLSRMDTRYLRDHVAVVSQHPALFDMSVAENIAYGHGSVEQEDVVRAAKAAHVHDFILSLPKGYETMLGENASLISGGQAQRLQIARALVRPREILILDECTSALDPTNQAAVLETILSVKEGKTTLIVTHKLAIMERCDYLLVMADGVVVESGSVEALKAKGGLFSQLASGGEWEGQ</sequence>
<dbReference type="InterPro" id="IPR017871">
    <property type="entry name" value="ABC_transporter-like_CS"/>
</dbReference>
<feature type="region of interest" description="Disordered" evidence="9">
    <location>
        <begin position="595"/>
        <end position="656"/>
    </location>
</feature>
<dbReference type="FunCoup" id="A0A1Y2EZB0">
    <property type="interactions" value="28"/>
</dbReference>
<feature type="region of interest" description="Disordered" evidence="9">
    <location>
        <begin position="571"/>
        <end position="590"/>
    </location>
</feature>
<comment type="caution">
    <text evidence="13">The sequence shown here is derived from an EMBL/GenBank/DDBJ whole genome shotgun (WGS) entry which is preliminary data.</text>
</comment>
<dbReference type="FunFam" id="3.40.50.300:FF:000604">
    <property type="entry name" value="ABC transporter B family member 28"/>
    <property type="match status" value="1"/>
</dbReference>
<evidence type="ECO:0000256" key="9">
    <source>
        <dbReference type="SAM" id="MobiDB-lite"/>
    </source>
</evidence>
<dbReference type="Gene3D" id="1.20.1560.10">
    <property type="entry name" value="ABC transporter type 1, transmembrane domain"/>
    <property type="match status" value="4"/>
</dbReference>
<feature type="domain" description="ABC transmembrane type-1" evidence="12">
    <location>
        <begin position="233"/>
        <end position="551"/>
    </location>
</feature>
<proteinExistence type="predicted"/>
<evidence type="ECO:0000256" key="5">
    <source>
        <dbReference type="ARBA" id="ARBA00022741"/>
    </source>
</evidence>
<evidence type="ECO:0000256" key="1">
    <source>
        <dbReference type="ARBA" id="ARBA00004651"/>
    </source>
</evidence>
<evidence type="ECO:0000256" key="3">
    <source>
        <dbReference type="ARBA" id="ARBA00022475"/>
    </source>
</evidence>
<feature type="transmembrane region" description="Helical" evidence="10">
    <location>
        <begin position="408"/>
        <end position="426"/>
    </location>
</feature>
<keyword evidence="5" id="KW-0547">Nucleotide-binding</keyword>
<reference evidence="13 14" key="1">
    <citation type="submission" date="2016-07" db="EMBL/GenBank/DDBJ databases">
        <title>Pervasive Adenine N6-methylation of Active Genes in Fungi.</title>
        <authorList>
            <consortium name="DOE Joint Genome Institute"/>
            <person name="Mondo S.J."/>
            <person name="Dannebaum R.O."/>
            <person name="Kuo R.C."/>
            <person name="Labutti K."/>
            <person name="Haridas S."/>
            <person name="Kuo A."/>
            <person name="Salamov A."/>
            <person name="Ahrendt S.R."/>
            <person name="Lipzen A."/>
            <person name="Sullivan W."/>
            <person name="Andreopoulos W.B."/>
            <person name="Clum A."/>
            <person name="Lindquist E."/>
            <person name="Daum C."/>
            <person name="Ramamoorthy G.K."/>
            <person name="Gryganskyi A."/>
            <person name="Culley D."/>
            <person name="Magnuson J.K."/>
            <person name="James T.Y."/>
            <person name="O'Malley M.A."/>
            <person name="Stajich J.E."/>
            <person name="Spatafora J.W."/>
            <person name="Visel A."/>
            <person name="Grigoriev I.V."/>
        </authorList>
    </citation>
    <scope>NUCLEOTIDE SEQUENCE [LARGE SCALE GENOMIC DNA]</scope>
    <source>
        <strain evidence="13 14">62-1032</strain>
    </source>
</reference>
<feature type="domain" description="ABC transporter" evidence="11">
    <location>
        <begin position="1463"/>
        <end position="1699"/>
    </location>
</feature>
<keyword evidence="4 10" id="KW-0812">Transmembrane</keyword>
<dbReference type="InParanoid" id="A0A1Y2EZB0"/>
<dbReference type="Gene3D" id="3.40.50.300">
    <property type="entry name" value="P-loop containing nucleotide triphosphate hydrolases"/>
    <property type="match status" value="2"/>
</dbReference>
<feature type="transmembrane region" description="Helical" evidence="10">
    <location>
        <begin position="521"/>
        <end position="539"/>
    </location>
</feature>
<keyword evidence="14" id="KW-1185">Reference proteome</keyword>
<gene>
    <name evidence="13" type="ORF">BCR35DRAFT_280337</name>
</gene>
<keyword evidence="7 10" id="KW-1133">Transmembrane helix</keyword>
<evidence type="ECO:0000256" key="7">
    <source>
        <dbReference type="ARBA" id="ARBA00022989"/>
    </source>
</evidence>
<dbReference type="PROSITE" id="PS50893">
    <property type="entry name" value="ABC_TRANSPORTER_2"/>
    <property type="match status" value="2"/>
</dbReference>
<evidence type="ECO:0000256" key="6">
    <source>
        <dbReference type="ARBA" id="ARBA00022840"/>
    </source>
</evidence>
<evidence type="ECO:0000313" key="13">
    <source>
        <dbReference type="EMBL" id="ORY76948.1"/>
    </source>
</evidence>
<keyword evidence="3" id="KW-1003">Cell membrane</keyword>
<dbReference type="Pfam" id="PF00664">
    <property type="entry name" value="ABC_membrane"/>
    <property type="match status" value="2"/>
</dbReference>
<evidence type="ECO:0000256" key="4">
    <source>
        <dbReference type="ARBA" id="ARBA00022692"/>
    </source>
</evidence>
<dbReference type="InterPro" id="IPR011527">
    <property type="entry name" value="ABC1_TM_dom"/>
</dbReference>
<dbReference type="InterPro" id="IPR036640">
    <property type="entry name" value="ABC1_TM_sf"/>
</dbReference>
<dbReference type="STRING" id="106004.A0A1Y2EZB0"/>
<dbReference type="OrthoDB" id="6500128at2759"/>
<dbReference type="SUPFAM" id="SSF90123">
    <property type="entry name" value="ABC transporter transmembrane region"/>
    <property type="match status" value="2"/>
</dbReference>
<evidence type="ECO:0000256" key="10">
    <source>
        <dbReference type="SAM" id="Phobius"/>
    </source>
</evidence>
<dbReference type="InterPro" id="IPR027417">
    <property type="entry name" value="P-loop_NTPase"/>
</dbReference>
<comment type="subcellular location">
    <subcellularLocation>
        <location evidence="1">Cell membrane</location>
        <topology evidence="1">Multi-pass membrane protein</topology>
    </subcellularLocation>
</comment>
<feature type="transmembrane region" description="Helical" evidence="10">
    <location>
        <begin position="1257"/>
        <end position="1282"/>
    </location>
</feature>
<evidence type="ECO:0000256" key="8">
    <source>
        <dbReference type="ARBA" id="ARBA00023136"/>
    </source>
</evidence>
<feature type="region of interest" description="Disordered" evidence="9">
    <location>
        <begin position="1"/>
        <end position="101"/>
    </location>
</feature>
<dbReference type="CDD" id="cd18578">
    <property type="entry name" value="ABC_6TM_Pgp_ABCB1_D2_like"/>
    <property type="match status" value="1"/>
</dbReference>
<dbReference type="PROSITE" id="PS50929">
    <property type="entry name" value="ABC_TM1F"/>
    <property type="match status" value="2"/>
</dbReference>
<dbReference type="SMART" id="SM00382">
    <property type="entry name" value="AAA"/>
    <property type="match status" value="2"/>
</dbReference>
<dbReference type="PROSITE" id="PS00211">
    <property type="entry name" value="ABC_TRANSPORTER_1"/>
    <property type="match status" value="2"/>
</dbReference>
<feature type="compositionally biased region" description="Polar residues" evidence="9">
    <location>
        <begin position="38"/>
        <end position="54"/>
    </location>
</feature>
<feature type="domain" description="ABC transporter" evidence="11">
    <location>
        <begin position="678"/>
        <end position="931"/>
    </location>
</feature>